<dbReference type="CDD" id="cd00063">
    <property type="entry name" value="FN3"/>
    <property type="match status" value="3"/>
</dbReference>
<gene>
    <name evidence="3" type="ORF">C1SCF055_LOCUS4340</name>
</gene>
<dbReference type="SMART" id="SM00060">
    <property type="entry name" value="FN3"/>
    <property type="match status" value="4"/>
</dbReference>
<dbReference type="EMBL" id="CAMXCT010000243">
    <property type="protein sequence ID" value="CAI3976084.1"/>
    <property type="molecule type" value="Genomic_DNA"/>
</dbReference>
<dbReference type="SUPFAM" id="SSF49265">
    <property type="entry name" value="Fibronectin type III"/>
    <property type="match status" value="2"/>
</dbReference>
<dbReference type="PANTHER" id="PTHR13817:SF166">
    <property type="entry name" value="NEURONAL IGCAM-RELATED"/>
    <property type="match status" value="1"/>
</dbReference>
<dbReference type="PROSITE" id="PS50853">
    <property type="entry name" value="FN3"/>
    <property type="match status" value="3"/>
</dbReference>
<feature type="domain" description="Fibronectin type-III" evidence="2">
    <location>
        <begin position="110"/>
        <end position="212"/>
    </location>
</feature>
<dbReference type="InterPro" id="IPR050964">
    <property type="entry name" value="Striated_Muscle_Regulatory"/>
</dbReference>
<name>A0A9P1FGF9_9DINO</name>
<feature type="domain" description="Fibronectin type-III" evidence="2">
    <location>
        <begin position="317"/>
        <end position="412"/>
    </location>
</feature>
<reference evidence="4 5" key="2">
    <citation type="submission" date="2024-05" db="EMBL/GenBank/DDBJ databases">
        <authorList>
            <person name="Chen Y."/>
            <person name="Shah S."/>
            <person name="Dougan E. K."/>
            <person name="Thang M."/>
            <person name="Chan C."/>
        </authorList>
    </citation>
    <scope>NUCLEOTIDE SEQUENCE [LARGE SCALE GENOMIC DNA]</scope>
</reference>
<organism evidence="3">
    <name type="scientific">Cladocopium goreaui</name>
    <dbReference type="NCBI Taxonomy" id="2562237"/>
    <lineage>
        <taxon>Eukaryota</taxon>
        <taxon>Sar</taxon>
        <taxon>Alveolata</taxon>
        <taxon>Dinophyceae</taxon>
        <taxon>Suessiales</taxon>
        <taxon>Symbiodiniaceae</taxon>
        <taxon>Cladocopium</taxon>
    </lineage>
</organism>
<dbReference type="OrthoDB" id="443915at2759"/>
<dbReference type="PANTHER" id="PTHR13817">
    <property type="entry name" value="TITIN"/>
    <property type="match status" value="1"/>
</dbReference>
<dbReference type="Gene3D" id="2.60.40.10">
    <property type="entry name" value="Immunoglobulins"/>
    <property type="match status" value="3"/>
</dbReference>
<dbReference type="InterPro" id="IPR036116">
    <property type="entry name" value="FN3_sf"/>
</dbReference>
<dbReference type="EMBL" id="CAMXCT030000243">
    <property type="protein sequence ID" value="CAL4763396.1"/>
    <property type="molecule type" value="Genomic_DNA"/>
</dbReference>
<sequence>MALDVAPVVLPPAAEPIVLPVPPGAVKVMPRWAEEDEVSKWRVKYRLHSPHTPADPDSEWIELELRHFTRELPLSNLPAGQHHFKVAIETPDGWSDWSSVVECEPPCPQVPSKLAALLPEVLGVDEIKLRWSPPLDAATVIADLQILRYKIRVNWQEGEEPLSREIIAEDATDSFIVTDLKSLTDYTFQIATENSAGWSEWSEPSTKQTDPPVPKTLNQPTLRRATHHSAVIQWQHPPFTDVPVDSFSFRHTTSADWSNEVVEITDVSPSLSQYVIPGLRPGQVYIFQVRAVNRYGMGIWSESSIPIRTTDGHIPAKIETLKASDVYKSFMRLKWSPVDENGYPITGYLLRYAHAEDMADAVEAVPTVVRDNGCDSCDIRHLRKLKYYFQAAAINQLGMAEWSNVVLVDMST</sequence>
<keyword evidence="5" id="KW-1185">Reference proteome</keyword>
<comment type="caution">
    <text evidence="3">The sequence shown here is derived from an EMBL/GenBank/DDBJ whole genome shotgun (WGS) entry which is preliminary data.</text>
</comment>
<protein>
    <submittedName>
        <fullName evidence="4">Titin (Connectin)</fullName>
    </submittedName>
</protein>
<dbReference type="Proteomes" id="UP001152797">
    <property type="component" value="Unassembled WGS sequence"/>
</dbReference>
<dbReference type="Pfam" id="PF00041">
    <property type="entry name" value="fn3"/>
    <property type="match status" value="2"/>
</dbReference>
<evidence type="ECO:0000313" key="4">
    <source>
        <dbReference type="EMBL" id="CAL4763396.1"/>
    </source>
</evidence>
<evidence type="ECO:0000256" key="1">
    <source>
        <dbReference type="ARBA" id="ARBA00022737"/>
    </source>
</evidence>
<proteinExistence type="predicted"/>
<dbReference type="EMBL" id="CAMXCT020000243">
    <property type="protein sequence ID" value="CAL1129459.1"/>
    <property type="molecule type" value="Genomic_DNA"/>
</dbReference>
<dbReference type="AlphaFoldDB" id="A0A9P1FGF9"/>
<dbReference type="InterPro" id="IPR013783">
    <property type="entry name" value="Ig-like_fold"/>
</dbReference>
<reference evidence="3" key="1">
    <citation type="submission" date="2022-10" db="EMBL/GenBank/DDBJ databases">
        <authorList>
            <person name="Chen Y."/>
            <person name="Dougan E. K."/>
            <person name="Chan C."/>
            <person name="Rhodes N."/>
            <person name="Thang M."/>
        </authorList>
    </citation>
    <scope>NUCLEOTIDE SEQUENCE</scope>
</reference>
<dbReference type="PRINTS" id="PR00014">
    <property type="entry name" value="FNTYPEIII"/>
</dbReference>
<evidence type="ECO:0000313" key="3">
    <source>
        <dbReference type="EMBL" id="CAI3976084.1"/>
    </source>
</evidence>
<evidence type="ECO:0000259" key="2">
    <source>
        <dbReference type="PROSITE" id="PS50853"/>
    </source>
</evidence>
<keyword evidence="1" id="KW-0677">Repeat</keyword>
<feature type="domain" description="Fibronectin type-III" evidence="2">
    <location>
        <begin position="213"/>
        <end position="312"/>
    </location>
</feature>
<dbReference type="InterPro" id="IPR003961">
    <property type="entry name" value="FN3_dom"/>
</dbReference>
<evidence type="ECO:0000313" key="5">
    <source>
        <dbReference type="Proteomes" id="UP001152797"/>
    </source>
</evidence>
<accession>A0A9P1FGF9</accession>